<comment type="subcellular location">
    <subcellularLocation>
        <location evidence="5 6">Cytoplasm</location>
    </subcellularLocation>
</comment>
<feature type="domain" description="Exonuclease VII large subunit C-terminal" evidence="8">
    <location>
        <begin position="124"/>
        <end position="300"/>
    </location>
</feature>
<feature type="compositionally biased region" description="Polar residues" evidence="7">
    <location>
        <begin position="302"/>
        <end position="315"/>
    </location>
</feature>
<evidence type="ECO:0000256" key="6">
    <source>
        <dbReference type="RuleBase" id="RU004355"/>
    </source>
</evidence>
<evidence type="ECO:0000256" key="4">
    <source>
        <dbReference type="ARBA" id="ARBA00022839"/>
    </source>
</evidence>
<evidence type="ECO:0000256" key="1">
    <source>
        <dbReference type="ARBA" id="ARBA00022490"/>
    </source>
</evidence>
<keyword evidence="1 5" id="KW-0963">Cytoplasm</keyword>
<feature type="region of interest" description="Disordered" evidence="7">
    <location>
        <begin position="287"/>
        <end position="315"/>
    </location>
</feature>
<dbReference type="EMBL" id="FKLO01000023">
    <property type="protein sequence ID" value="SAM59071.1"/>
    <property type="molecule type" value="Genomic_DNA"/>
</dbReference>
<evidence type="ECO:0000256" key="7">
    <source>
        <dbReference type="SAM" id="MobiDB-lite"/>
    </source>
</evidence>
<evidence type="ECO:0000313" key="10">
    <source>
        <dbReference type="EMBL" id="SAM59071.1"/>
    </source>
</evidence>
<protein>
    <recommendedName>
        <fullName evidence="5">Exodeoxyribonuclease 7 large subunit</fullName>
        <ecNumber evidence="5">3.1.11.6</ecNumber>
    </recommendedName>
    <alternativeName>
        <fullName evidence="5">Exodeoxyribonuclease VII large subunit</fullName>
        <shortName evidence="5">Exonuclease VII large subunit</shortName>
    </alternativeName>
</protein>
<evidence type="ECO:0000313" key="11">
    <source>
        <dbReference type="Proteomes" id="UP000190837"/>
    </source>
</evidence>
<dbReference type="PANTHER" id="PTHR30008">
    <property type="entry name" value="EXODEOXYRIBONUCLEASE 7 LARGE SUBUNIT"/>
    <property type="match status" value="1"/>
</dbReference>
<evidence type="ECO:0000256" key="3">
    <source>
        <dbReference type="ARBA" id="ARBA00022801"/>
    </source>
</evidence>
<dbReference type="Proteomes" id="UP000190837">
    <property type="component" value="Unassembled WGS sequence"/>
</dbReference>
<evidence type="ECO:0000259" key="8">
    <source>
        <dbReference type="Pfam" id="PF02601"/>
    </source>
</evidence>
<dbReference type="RefSeq" id="WP_079539530.1">
    <property type="nucleotide sequence ID" value="NZ_CP171111.1"/>
</dbReference>
<accession>A0A1C3H2R3</accession>
<keyword evidence="2 5" id="KW-0540">Nuclease</keyword>
<comment type="function">
    <text evidence="5">Bidirectionally degrades single-stranded DNA into large acid-insoluble oligonucleotides, which are then degraded further into small acid-soluble oligonucleotides.</text>
</comment>
<gene>
    <name evidence="5" type="primary">xseA</name>
    <name evidence="10" type="ORF">CHUV0807_0525</name>
</gene>
<comment type="subunit">
    <text evidence="5">Heterooligomer composed of large and small subunits.</text>
</comment>
<dbReference type="CDD" id="cd04489">
    <property type="entry name" value="ExoVII_LU_OBF"/>
    <property type="match status" value="1"/>
</dbReference>
<dbReference type="GO" id="GO:0008855">
    <property type="term" value="F:exodeoxyribonuclease VII activity"/>
    <property type="evidence" value="ECO:0007669"/>
    <property type="project" value="UniProtKB-UniRule"/>
</dbReference>
<name>A0A1C3H2R3_9GAMM</name>
<dbReference type="EC" id="3.1.11.6" evidence="5"/>
<feature type="compositionally biased region" description="Low complexity" evidence="7">
    <location>
        <begin position="287"/>
        <end position="297"/>
    </location>
</feature>
<comment type="catalytic activity">
    <reaction evidence="5 6">
        <text>Exonucleolytic cleavage in either 5'- to 3'- or 3'- to 5'-direction to yield nucleoside 5'-phosphates.</text>
        <dbReference type="EC" id="3.1.11.6"/>
    </reaction>
</comment>
<organism evidence="10 11">
    <name type="scientific">Cardiobacterium hominis</name>
    <dbReference type="NCBI Taxonomy" id="2718"/>
    <lineage>
        <taxon>Bacteria</taxon>
        <taxon>Pseudomonadati</taxon>
        <taxon>Pseudomonadota</taxon>
        <taxon>Gammaproteobacteria</taxon>
        <taxon>Cardiobacteriales</taxon>
        <taxon>Cardiobacteriaceae</taxon>
        <taxon>Cardiobacterium</taxon>
    </lineage>
</organism>
<evidence type="ECO:0000256" key="2">
    <source>
        <dbReference type="ARBA" id="ARBA00022722"/>
    </source>
</evidence>
<dbReference type="GO" id="GO:0006308">
    <property type="term" value="P:DNA catabolic process"/>
    <property type="evidence" value="ECO:0007669"/>
    <property type="project" value="UniProtKB-UniRule"/>
</dbReference>
<dbReference type="GO" id="GO:0005737">
    <property type="term" value="C:cytoplasm"/>
    <property type="evidence" value="ECO:0007669"/>
    <property type="project" value="UniProtKB-SubCell"/>
</dbReference>
<keyword evidence="4 5" id="KW-0269">Exonuclease</keyword>
<dbReference type="HAMAP" id="MF_00378">
    <property type="entry name" value="Exonuc_7_L"/>
    <property type="match status" value="1"/>
</dbReference>
<proteinExistence type="inferred from homology"/>
<evidence type="ECO:0000259" key="9">
    <source>
        <dbReference type="Pfam" id="PF13742"/>
    </source>
</evidence>
<dbReference type="GO" id="GO:0009318">
    <property type="term" value="C:exodeoxyribonuclease VII complex"/>
    <property type="evidence" value="ECO:0007669"/>
    <property type="project" value="UniProtKB-UniRule"/>
</dbReference>
<dbReference type="GO" id="GO:0003676">
    <property type="term" value="F:nucleic acid binding"/>
    <property type="evidence" value="ECO:0007669"/>
    <property type="project" value="InterPro"/>
</dbReference>
<evidence type="ECO:0000256" key="5">
    <source>
        <dbReference type="HAMAP-Rule" id="MF_00378"/>
    </source>
</evidence>
<feature type="domain" description="OB-fold nucleic acid binding" evidence="9">
    <location>
        <begin position="4"/>
        <end position="100"/>
    </location>
</feature>
<dbReference type="Gene3D" id="2.40.50.1010">
    <property type="match status" value="1"/>
</dbReference>
<keyword evidence="3 5" id="KW-0378">Hydrolase</keyword>
<dbReference type="NCBIfam" id="TIGR00237">
    <property type="entry name" value="xseA"/>
    <property type="match status" value="1"/>
</dbReference>
<dbReference type="InterPro" id="IPR020579">
    <property type="entry name" value="Exonuc_VII_lsu_C"/>
</dbReference>
<reference evidence="11" key="1">
    <citation type="submission" date="2016-04" db="EMBL/GenBank/DDBJ databases">
        <authorList>
            <person name="Tagini F."/>
        </authorList>
    </citation>
    <scope>NUCLEOTIDE SEQUENCE [LARGE SCALE GENOMIC DNA]</scope>
    <source>
        <strain evidence="11">CHUV0807</strain>
    </source>
</reference>
<dbReference type="PANTHER" id="PTHR30008:SF0">
    <property type="entry name" value="EXODEOXYRIBONUCLEASE 7 LARGE SUBUNIT"/>
    <property type="match status" value="1"/>
</dbReference>
<dbReference type="InterPro" id="IPR003753">
    <property type="entry name" value="Exonuc_VII_L"/>
</dbReference>
<sequence length="400" mass="44193">MITYTVSQLNARIRAQLESDYRDIWVEGEISNLSRPASGHLYFTLKDDAAQVACALFKGNSYRLSLPARELANGLAVRVHGRATLYEPRGNYQLVLDQIEAAGIGALEAELKRRRDMLAAEGCFDAARKRPIPPAPRQIGIITSASGAAIHDALTTLRRRNPLVGVIIYPSLVQGEQAPAQLIRQIETANRRGECDTLLLIRGGGSLEDLWAYNDPNLIRAIAASAIPIISGVGHETDVTLADLAADLRAPTPTAAAAHSCPDLGSSFQHLARLKEQLHGATRRRLQNAQQRQQTLAHRLHQQNPQRQIRTAQQRADQLGERLHAAAHRRWQREQTRLSALMQHLHHLSPLNVLQRGYALAYNAEGKTLARSDAVQPGDKISVRLASGRLYCTVNRRSKN</sequence>
<comment type="similarity">
    <text evidence="5 6">Belongs to the XseA family.</text>
</comment>
<dbReference type="Pfam" id="PF02601">
    <property type="entry name" value="Exonuc_VII_L"/>
    <property type="match status" value="1"/>
</dbReference>
<dbReference type="Pfam" id="PF13742">
    <property type="entry name" value="tRNA_anti_2"/>
    <property type="match status" value="1"/>
</dbReference>
<dbReference type="InterPro" id="IPR025824">
    <property type="entry name" value="OB-fold_nuc-bd_dom"/>
</dbReference>
<dbReference type="AlphaFoldDB" id="A0A1C3H2R3"/>